<reference evidence="1" key="1">
    <citation type="journal article" date="2021" name="Proc. Natl. Acad. Sci. U.S.A.">
        <title>A Catalog of Tens of Thousands of Viruses from Human Metagenomes Reveals Hidden Associations with Chronic Diseases.</title>
        <authorList>
            <person name="Tisza M.J."/>
            <person name="Buck C.B."/>
        </authorList>
    </citation>
    <scope>NUCLEOTIDE SEQUENCE</scope>
    <source>
        <strain evidence="1">CtNqM18</strain>
    </source>
</reference>
<dbReference type="Pfam" id="PF17426">
    <property type="entry name" value="Putative_G5P"/>
    <property type="match status" value="1"/>
</dbReference>
<proteinExistence type="predicted"/>
<sequence>MSILIRGKFLGARNREYTNSQGSFSFYEIGVENSRPDGWGGSQSVQTVIQVPKKLVDSGILNRIASLQGKSVEIPIWADAYVGKNGAAIKYFLESDQITEIK</sequence>
<name>A0A8S5U211_9VIRU</name>
<accession>A0A8S5U211</accession>
<dbReference type="InterPro" id="IPR035411">
    <property type="entry name" value="Putative_G5P"/>
</dbReference>
<dbReference type="EMBL" id="BK015986">
    <property type="protein sequence ID" value="DAF88470.1"/>
    <property type="molecule type" value="Genomic_DNA"/>
</dbReference>
<evidence type="ECO:0000313" key="1">
    <source>
        <dbReference type="EMBL" id="DAF88470.1"/>
    </source>
</evidence>
<protein>
    <submittedName>
        <fullName evidence="1">Putative Gamma DNA binding protein G5P</fullName>
    </submittedName>
</protein>
<organism evidence="1">
    <name type="scientific">Inoviridae sp. ctNqM18</name>
    <dbReference type="NCBI Taxonomy" id="2825780"/>
    <lineage>
        <taxon>Viruses</taxon>
        <taxon>Monodnaviria</taxon>
        <taxon>Loebvirae</taxon>
        <taxon>Hofneiviricota</taxon>
        <taxon>Faserviricetes</taxon>
        <taxon>Tubulavirales</taxon>
        <taxon>Inoviridae</taxon>
    </lineage>
</organism>